<dbReference type="RefSeq" id="WP_050493756.1">
    <property type="nucleotide sequence ID" value="NZ_CP070242.1"/>
</dbReference>
<keyword evidence="4" id="KW-1185">Reference proteome</keyword>
<protein>
    <submittedName>
        <fullName evidence="2">Uncharacterized protein</fullName>
    </submittedName>
</protein>
<evidence type="ECO:0000313" key="5">
    <source>
        <dbReference type="Proteomes" id="UP000623926"/>
    </source>
</evidence>
<dbReference type="Proteomes" id="UP000623926">
    <property type="component" value="Chromosome"/>
</dbReference>
<accession>A0ABD7D657</accession>
<evidence type="ECO:0000313" key="4">
    <source>
        <dbReference type="Proteomes" id="UP000598054"/>
    </source>
</evidence>
<dbReference type="Proteomes" id="UP000598054">
    <property type="component" value="Chromosome"/>
</dbReference>
<dbReference type="EMBL" id="CP070245">
    <property type="protein sequence ID" value="QRV39027.1"/>
    <property type="molecule type" value="Genomic_DNA"/>
</dbReference>
<dbReference type="EMBL" id="CP070249">
    <property type="protein sequence ID" value="QRV45808.1"/>
    <property type="molecule type" value="Genomic_DNA"/>
</dbReference>
<proteinExistence type="predicted"/>
<reference evidence="4 5" key="1">
    <citation type="submission" date="2021-02" db="EMBL/GenBank/DDBJ databases">
        <title>FDA dAtabase for Regulatory Grade micrObial Sequences (FDA-ARGOS): Supporting development and validation of Infectious Disease Dx tests.</title>
        <authorList>
            <person name="Sproer C."/>
            <person name="Gronow S."/>
            <person name="Severitt S."/>
            <person name="Schroder I."/>
            <person name="Tallon L."/>
            <person name="Sadzewicz L."/>
            <person name="Zhao X."/>
            <person name="Boylan J."/>
            <person name="Ott S."/>
            <person name="Bowen H."/>
            <person name="Vavikolanu K."/>
            <person name="Mehta A."/>
            <person name="Aluvathingal J."/>
            <person name="Nadendla S."/>
            <person name="Lowell S."/>
            <person name="Myers T."/>
            <person name="Yan Y."/>
            <person name="Sichtig H."/>
        </authorList>
    </citation>
    <scope>NUCLEOTIDE SEQUENCE [LARGE SCALE GENOMIC DNA]</scope>
    <source>
        <strain evidence="3 4">FDAARGOS_1211</strain>
        <strain evidence="2 5">FDAARGOS_1212</strain>
    </source>
</reference>
<evidence type="ECO:0000256" key="1">
    <source>
        <dbReference type="SAM" id="MobiDB-lite"/>
    </source>
</evidence>
<dbReference type="AlphaFoldDB" id="A0ABD7D657"/>
<evidence type="ECO:0000313" key="2">
    <source>
        <dbReference type="EMBL" id="QRV39027.1"/>
    </source>
</evidence>
<sequence>MTDITAGRPPTPATDGTAPDVTEPPLDTEEAERSADEALGLKLGTTTRTEIDDYTQLMRGQVALFASAVREGGGVAARGSWLEADQLLGRGLADDCLVFAPWTHVRDLARLLRRLVAEYGEQRAIRAQALPDHSCPAMPNEPVGDRCANPEPPDARPPSTRRLRWPRNGDRTTEPVAGPPVHHRDPAAHRRGPGRSPRHAGRAR</sequence>
<organism evidence="2 5">
    <name type="scientific">Streptomyces californicus</name>
    <dbReference type="NCBI Taxonomy" id="67351"/>
    <lineage>
        <taxon>Bacteria</taxon>
        <taxon>Bacillati</taxon>
        <taxon>Actinomycetota</taxon>
        <taxon>Actinomycetes</taxon>
        <taxon>Kitasatosporales</taxon>
        <taxon>Streptomycetaceae</taxon>
        <taxon>Streptomyces</taxon>
    </lineage>
</organism>
<feature type="compositionally biased region" description="Basic residues" evidence="1">
    <location>
        <begin position="189"/>
        <end position="204"/>
    </location>
</feature>
<feature type="compositionally biased region" description="Low complexity" evidence="1">
    <location>
        <begin position="1"/>
        <end position="20"/>
    </location>
</feature>
<dbReference type="GeneID" id="63982294"/>
<gene>
    <name evidence="3" type="ORF">I6J41_22265</name>
    <name evidence="2" type="ORF">I6J42_11745</name>
</gene>
<name>A0ABD7D657_9ACTN</name>
<feature type="region of interest" description="Disordered" evidence="1">
    <location>
        <begin position="1"/>
        <end position="33"/>
    </location>
</feature>
<feature type="region of interest" description="Disordered" evidence="1">
    <location>
        <begin position="130"/>
        <end position="204"/>
    </location>
</feature>
<evidence type="ECO:0000313" key="3">
    <source>
        <dbReference type="EMBL" id="QRV45808.1"/>
    </source>
</evidence>